<dbReference type="GO" id="GO:0008270">
    <property type="term" value="F:zinc ion binding"/>
    <property type="evidence" value="ECO:0007669"/>
    <property type="project" value="UniProtKB-KW"/>
</dbReference>
<dbReference type="CDD" id="cd22585">
    <property type="entry name" value="Rcat_RBR_DEAH12-like"/>
    <property type="match status" value="1"/>
</dbReference>
<evidence type="ECO:0000256" key="8">
    <source>
        <dbReference type="PROSITE-ProRule" id="PRU00175"/>
    </source>
</evidence>
<dbReference type="InterPro" id="IPR013083">
    <property type="entry name" value="Znf_RING/FYVE/PHD"/>
</dbReference>
<evidence type="ECO:0000259" key="10">
    <source>
        <dbReference type="PROSITE" id="PS51873"/>
    </source>
</evidence>
<dbReference type="CDD" id="cd20335">
    <property type="entry name" value="BRcat_RBR"/>
    <property type="match status" value="1"/>
</dbReference>
<dbReference type="InterPro" id="IPR051628">
    <property type="entry name" value="LUBAC_E3_Ligases"/>
</dbReference>
<dbReference type="GO" id="GO:0097039">
    <property type="term" value="P:protein linear polyubiquitination"/>
    <property type="evidence" value="ECO:0007669"/>
    <property type="project" value="TreeGrafter"/>
</dbReference>
<dbReference type="InterPro" id="IPR013087">
    <property type="entry name" value="Znf_C2H2_type"/>
</dbReference>
<dbReference type="SMART" id="SM00184">
    <property type="entry name" value="RING"/>
    <property type="match status" value="2"/>
</dbReference>
<dbReference type="Gene3D" id="1.20.120.1750">
    <property type="match status" value="1"/>
</dbReference>
<feature type="domain" description="RING-type" evidence="9">
    <location>
        <begin position="499"/>
        <end position="540"/>
    </location>
</feature>
<dbReference type="GO" id="GO:0043161">
    <property type="term" value="P:proteasome-mediated ubiquitin-dependent protein catabolic process"/>
    <property type="evidence" value="ECO:0007669"/>
    <property type="project" value="TreeGrafter"/>
</dbReference>
<keyword evidence="7" id="KW-0862">Zinc</keyword>
<evidence type="ECO:0008006" key="13">
    <source>
        <dbReference type="Google" id="ProtNLM"/>
    </source>
</evidence>
<keyword evidence="6" id="KW-0833">Ubl conjugation pathway</keyword>
<dbReference type="EMBL" id="JAHMHS010000223">
    <property type="protein sequence ID" value="KAK1706619.1"/>
    <property type="molecule type" value="Genomic_DNA"/>
</dbReference>
<dbReference type="PANTHER" id="PTHR22770:SF13">
    <property type="entry name" value="RING-TYPE DOMAIN-CONTAINING PROTEIN"/>
    <property type="match status" value="1"/>
</dbReference>
<dbReference type="InterPro" id="IPR044066">
    <property type="entry name" value="TRIAD_supradom"/>
</dbReference>
<evidence type="ECO:0000256" key="3">
    <source>
        <dbReference type="ARBA" id="ARBA00022723"/>
    </source>
</evidence>
<dbReference type="RefSeq" id="XP_060357874.1">
    <property type="nucleotide sequence ID" value="XM_060512687.1"/>
</dbReference>
<dbReference type="CDD" id="cd16449">
    <property type="entry name" value="RING-HC"/>
    <property type="match status" value="1"/>
</dbReference>
<accession>A0AAD8UAF1</accession>
<dbReference type="PROSITE" id="PS51873">
    <property type="entry name" value="TRIAD"/>
    <property type="match status" value="1"/>
</dbReference>
<name>A0AAD8UAF1_GLOAC</name>
<dbReference type="Pfam" id="PF01485">
    <property type="entry name" value="IBR"/>
    <property type="match status" value="1"/>
</dbReference>
<evidence type="ECO:0000256" key="2">
    <source>
        <dbReference type="ARBA" id="ARBA00022679"/>
    </source>
</evidence>
<gene>
    <name evidence="11" type="ORF">BDZ83DRAFT_724701</name>
</gene>
<dbReference type="PROSITE" id="PS50089">
    <property type="entry name" value="ZF_RING_2"/>
    <property type="match status" value="1"/>
</dbReference>
<dbReference type="AlphaFoldDB" id="A0AAD8UAF1"/>
<reference evidence="11" key="1">
    <citation type="submission" date="2021-12" db="EMBL/GenBank/DDBJ databases">
        <title>Comparative genomics, transcriptomics and evolutionary studies reveal genomic signatures of adaptation to plant cell wall in hemibiotrophic fungi.</title>
        <authorList>
            <consortium name="DOE Joint Genome Institute"/>
            <person name="Baroncelli R."/>
            <person name="Diaz J.F."/>
            <person name="Benocci T."/>
            <person name="Peng M."/>
            <person name="Battaglia E."/>
            <person name="Haridas S."/>
            <person name="Andreopoulos W."/>
            <person name="Labutti K."/>
            <person name="Pangilinan J."/>
            <person name="Floch G.L."/>
            <person name="Makela M.R."/>
            <person name="Henrissat B."/>
            <person name="Grigoriev I.V."/>
            <person name="Crouch J.A."/>
            <person name="De Vries R.P."/>
            <person name="Sukno S.A."/>
            <person name="Thon M.R."/>
        </authorList>
    </citation>
    <scope>NUCLEOTIDE SEQUENCE</scope>
    <source>
        <strain evidence="11">CBS 112980</strain>
    </source>
</reference>
<keyword evidence="4" id="KW-0677">Repeat</keyword>
<organism evidence="11 12">
    <name type="scientific">Glomerella acutata</name>
    <name type="common">Colletotrichum acutatum</name>
    <dbReference type="NCBI Taxonomy" id="27357"/>
    <lineage>
        <taxon>Eukaryota</taxon>
        <taxon>Fungi</taxon>
        <taxon>Dikarya</taxon>
        <taxon>Ascomycota</taxon>
        <taxon>Pezizomycotina</taxon>
        <taxon>Sordariomycetes</taxon>
        <taxon>Hypocreomycetidae</taxon>
        <taxon>Glomerellales</taxon>
        <taxon>Glomerellaceae</taxon>
        <taxon>Colletotrichum</taxon>
        <taxon>Colletotrichum acutatum species complex</taxon>
    </lineage>
</organism>
<evidence type="ECO:0000256" key="6">
    <source>
        <dbReference type="ARBA" id="ARBA00022786"/>
    </source>
</evidence>
<evidence type="ECO:0000256" key="1">
    <source>
        <dbReference type="ARBA" id="ARBA00004906"/>
    </source>
</evidence>
<sequence length="715" mass="79383">MIRKFVEVFGIPRTEVTDALKGANVFIEEERRELLGAWVDFGSGASVQNVSLFSDFSTASILDRPARSDVAAVSRLISRLGFEIASTTTTRLRGLMCAIIRVEDPGFAQSLYEKFRDPNIEETSGIPRLKAEVHKPLNLNTNKGFTHRANRKKVICSWHKPKQLACLTFGSDSVERLYVPPQATKGDIVSKIPQKLRPAGVKLEGLQDLDNTQGEVDMIEALLVDIGPLEMRLTANADPDSKRVKAMARFQDEADAMTAVRLLNSKPLPFNKNDKLSISRLHSATYKVANHIFSAVLLDFEKTAQTFRSKRVNSKRFPSANGYVTLRLESERGVDLAAAKTHAGRLLEGRLVYDAGGKKPLWSPSFNNKSLANRRLRPIEEQHKVAFQCIPSKAEIYVFGSFDASQRACDALLQSFSDKLSMIHYISLTSESLHWAIRGGFKAICEVLGQEPVSLNFLETPKRLEIIGPRASFDTAIDILAKGRLPQEHDNTTVAEECCPVCWTTAENPLKVNCGHVYCRDCFENFYQSIVGDGEPGIRCLAKEGACNNLFSLQELQDCLSSLPFEELLAAAATSHVKSHPDEFRWCPTPDCQTIYRPILQGPPRIFSCQGCSKTICASCNFDHHGKTCAEHKYFTSGAAADADREFDKVKKKLGIKDCPRCKTSIQKSDGCNHMTCSACKAHICWVCLEAFNDSKPCYDHMNRAHGGIFSGDAL</sequence>
<keyword evidence="3" id="KW-0479">Metal-binding</keyword>
<evidence type="ECO:0000313" key="11">
    <source>
        <dbReference type="EMBL" id="KAK1706619.1"/>
    </source>
</evidence>
<dbReference type="InterPro" id="IPR001841">
    <property type="entry name" value="Znf_RING"/>
</dbReference>
<dbReference type="Pfam" id="PF13445">
    <property type="entry name" value="zf-RING_UBOX"/>
    <property type="match status" value="1"/>
</dbReference>
<dbReference type="Pfam" id="PF22191">
    <property type="entry name" value="IBR_1"/>
    <property type="match status" value="1"/>
</dbReference>
<dbReference type="GO" id="GO:0004842">
    <property type="term" value="F:ubiquitin-protein transferase activity"/>
    <property type="evidence" value="ECO:0007669"/>
    <property type="project" value="TreeGrafter"/>
</dbReference>
<dbReference type="PROSITE" id="PS00028">
    <property type="entry name" value="ZINC_FINGER_C2H2_1"/>
    <property type="match status" value="1"/>
</dbReference>
<dbReference type="SUPFAM" id="SSF57850">
    <property type="entry name" value="RING/U-box"/>
    <property type="match status" value="2"/>
</dbReference>
<dbReference type="Proteomes" id="UP001244207">
    <property type="component" value="Unassembled WGS sequence"/>
</dbReference>
<dbReference type="InterPro" id="IPR002867">
    <property type="entry name" value="IBR_dom"/>
</dbReference>
<dbReference type="GeneID" id="85396585"/>
<keyword evidence="2" id="KW-0808">Transferase</keyword>
<dbReference type="GO" id="GO:0000151">
    <property type="term" value="C:ubiquitin ligase complex"/>
    <property type="evidence" value="ECO:0007669"/>
    <property type="project" value="TreeGrafter"/>
</dbReference>
<evidence type="ECO:0000256" key="5">
    <source>
        <dbReference type="ARBA" id="ARBA00022771"/>
    </source>
</evidence>
<evidence type="ECO:0000256" key="7">
    <source>
        <dbReference type="ARBA" id="ARBA00022833"/>
    </source>
</evidence>
<dbReference type="GO" id="GO:0043130">
    <property type="term" value="F:ubiquitin binding"/>
    <property type="evidence" value="ECO:0007669"/>
    <property type="project" value="TreeGrafter"/>
</dbReference>
<comment type="caution">
    <text evidence="11">The sequence shown here is derived from an EMBL/GenBank/DDBJ whole genome shotgun (WGS) entry which is preliminary data.</text>
</comment>
<keyword evidence="12" id="KW-1185">Reference proteome</keyword>
<evidence type="ECO:0000259" key="9">
    <source>
        <dbReference type="PROSITE" id="PS50089"/>
    </source>
</evidence>
<comment type="pathway">
    <text evidence="1">Protein modification; protein ubiquitination.</text>
</comment>
<proteinExistence type="predicted"/>
<keyword evidence="5 8" id="KW-0863">Zinc-finger</keyword>
<evidence type="ECO:0000256" key="4">
    <source>
        <dbReference type="ARBA" id="ARBA00022737"/>
    </source>
</evidence>
<dbReference type="PANTHER" id="PTHR22770">
    <property type="entry name" value="UBIQUITIN CONJUGATING ENZYME 7 INTERACTING PROTEIN-RELATED"/>
    <property type="match status" value="1"/>
</dbReference>
<dbReference type="Gene3D" id="3.30.40.10">
    <property type="entry name" value="Zinc/RING finger domain, C3HC4 (zinc finger)"/>
    <property type="match status" value="1"/>
</dbReference>
<dbReference type="InterPro" id="IPR027370">
    <property type="entry name" value="Znf-RING_euk"/>
</dbReference>
<protein>
    <recommendedName>
        <fullName evidence="13">RING-type domain-containing protein</fullName>
    </recommendedName>
</protein>
<feature type="domain" description="RING-type" evidence="10">
    <location>
        <begin position="495"/>
        <end position="712"/>
    </location>
</feature>
<evidence type="ECO:0000313" key="12">
    <source>
        <dbReference type="Proteomes" id="UP001244207"/>
    </source>
</evidence>